<name>A0ACA9MSF4_9GLOM</name>
<organism evidence="1 2">
    <name type="scientific">Acaulospora colombiana</name>
    <dbReference type="NCBI Taxonomy" id="27376"/>
    <lineage>
        <taxon>Eukaryota</taxon>
        <taxon>Fungi</taxon>
        <taxon>Fungi incertae sedis</taxon>
        <taxon>Mucoromycota</taxon>
        <taxon>Glomeromycotina</taxon>
        <taxon>Glomeromycetes</taxon>
        <taxon>Diversisporales</taxon>
        <taxon>Acaulosporaceae</taxon>
        <taxon>Acaulospora</taxon>
    </lineage>
</organism>
<dbReference type="EMBL" id="CAJVPT010015288">
    <property type="protein sequence ID" value="CAG8610715.1"/>
    <property type="molecule type" value="Genomic_DNA"/>
</dbReference>
<comment type="caution">
    <text evidence="1">The sequence shown here is derived from an EMBL/GenBank/DDBJ whole genome shotgun (WGS) entry which is preliminary data.</text>
</comment>
<keyword evidence="2" id="KW-1185">Reference proteome</keyword>
<protein>
    <submittedName>
        <fullName evidence="1">11000_t:CDS:1</fullName>
    </submittedName>
</protein>
<sequence>DPFPHNTCKTMTETDFEAINKNFTEWFCANGGIISSKIAFKDYTFENAGRGVVAIDDIEVYIECFHVSS</sequence>
<dbReference type="Proteomes" id="UP000789525">
    <property type="component" value="Unassembled WGS sequence"/>
</dbReference>
<reference evidence="1" key="1">
    <citation type="submission" date="2021-06" db="EMBL/GenBank/DDBJ databases">
        <authorList>
            <person name="Kallberg Y."/>
            <person name="Tangrot J."/>
            <person name="Rosling A."/>
        </authorList>
    </citation>
    <scope>NUCLEOTIDE SEQUENCE</scope>
    <source>
        <strain evidence="1">CL356</strain>
    </source>
</reference>
<evidence type="ECO:0000313" key="1">
    <source>
        <dbReference type="EMBL" id="CAG8610715.1"/>
    </source>
</evidence>
<proteinExistence type="predicted"/>
<accession>A0ACA9MSF4</accession>
<feature type="non-terminal residue" evidence="1">
    <location>
        <position position="1"/>
    </location>
</feature>
<gene>
    <name evidence="1" type="ORF">ACOLOM_LOCUS7008</name>
</gene>
<evidence type="ECO:0000313" key="2">
    <source>
        <dbReference type="Proteomes" id="UP000789525"/>
    </source>
</evidence>